<keyword evidence="13" id="KW-1185">Reference proteome</keyword>
<dbReference type="PANTHER" id="PTHR11003">
    <property type="entry name" value="POTASSIUM CHANNEL, SUBFAMILY K"/>
    <property type="match status" value="1"/>
</dbReference>
<dbReference type="PRINTS" id="PR01333">
    <property type="entry name" value="2POREKCHANEL"/>
</dbReference>
<keyword evidence="2 8" id="KW-0813">Transport</keyword>
<evidence type="ECO:0000256" key="5">
    <source>
        <dbReference type="ARBA" id="ARBA00023065"/>
    </source>
</evidence>
<evidence type="ECO:0000313" key="12">
    <source>
        <dbReference type="EMBL" id="VBB31489.1"/>
    </source>
</evidence>
<organism evidence="12 13">
    <name type="scientific">Acanthocheilonema viteae</name>
    <name type="common">Filarial nematode worm</name>
    <name type="synonym">Dipetalonema viteae</name>
    <dbReference type="NCBI Taxonomy" id="6277"/>
    <lineage>
        <taxon>Eukaryota</taxon>
        <taxon>Metazoa</taxon>
        <taxon>Ecdysozoa</taxon>
        <taxon>Nematoda</taxon>
        <taxon>Chromadorea</taxon>
        <taxon>Rhabditida</taxon>
        <taxon>Spirurina</taxon>
        <taxon>Spiruromorpha</taxon>
        <taxon>Filarioidea</taxon>
        <taxon>Onchocercidae</taxon>
        <taxon>Acanthocheilonema</taxon>
    </lineage>
</organism>
<feature type="transmembrane region" description="Helical" evidence="10">
    <location>
        <begin position="280"/>
        <end position="300"/>
    </location>
</feature>
<dbReference type="InterPro" id="IPR013099">
    <property type="entry name" value="K_chnl_dom"/>
</dbReference>
<dbReference type="Gene3D" id="1.10.287.70">
    <property type="match status" value="1"/>
</dbReference>
<reference evidence="12 13" key="1">
    <citation type="submission" date="2018-08" db="EMBL/GenBank/DDBJ databases">
        <authorList>
            <person name="Laetsch R D."/>
            <person name="Stevens L."/>
            <person name="Kumar S."/>
            <person name="Blaxter L. M."/>
        </authorList>
    </citation>
    <scope>NUCLEOTIDE SEQUENCE [LARGE SCALE GENOMIC DNA]</scope>
</reference>
<evidence type="ECO:0000313" key="13">
    <source>
        <dbReference type="Proteomes" id="UP000276991"/>
    </source>
</evidence>
<evidence type="ECO:0000256" key="10">
    <source>
        <dbReference type="SAM" id="Phobius"/>
    </source>
</evidence>
<protein>
    <recommendedName>
        <fullName evidence="11">Potassium channel domain-containing protein</fullName>
    </recommendedName>
</protein>
<keyword evidence="5 8" id="KW-0406">Ion transport</keyword>
<dbReference type="EMBL" id="UPTC01001255">
    <property type="protein sequence ID" value="VBB31489.1"/>
    <property type="molecule type" value="Genomic_DNA"/>
</dbReference>
<dbReference type="GO" id="GO:0022841">
    <property type="term" value="F:potassium ion leak channel activity"/>
    <property type="evidence" value="ECO:0007669"/>
    <property type="project" value="TreeGrafter"/>
</dbReference>
<dbReference type="OrthoDB" id="297496at2759"/>
<comment type="similarity">
    <text evidence="8">Belongs to the two pore domain potassium channel (TC 1.A.1.8) family.</text>
</comment>
<feature type="transmembrane region" description="Helical" evidence="10">
    <location>
        <begin position="122"/>
        <end position="142"/>
    </location>
</feature>
<feature type="transmembrane region" description="Helical" evidence="10">
    <location>
        <begin position="148"/>
        <end position="169"/>
    </location>
</feature>
<keyword evidence="3 8" id="KW-0812">Transmembrane</keyword>
<proteinExistence type="inferred from homology"/>
<sequence>MNAIVLSTSKDASALPYDKWCVSALPYDKWCVSALPYDKWCVSALPYDKWCVSALPSSNAALVHCLASNDASVHCFMAKDAPPIHIKKSADALARSKEAVNWFLDYTNLTDVIRERNASSPWSWYGSMFYAGQLYTTIGYGLPVAKTLAGQIASIFYIMFGIPIFLIILKHVGRLLSRTFRKCYKRSRSTGKKVVGNVKKISASMKTLYNHNYLPSTTGCVHSLPVKEVDLDPEVGTRIQKSTKKFTQNAFSIPIALALLILWIGFSAALFCLYEPEWGYLTSVYFFFVSISTVGLGDIVPGNKDMMLGYFLLILIGLALLSMCVDLIQVALERILAQLLQEYIDEIERVAAIAKNGTDFESKVSSFEVGVASKSFACNNNKIVLNRYYFMLGGLLTVPLDKQYKSMRSLPNRFKEWIAERVANNMIESQLAEMNSDIDSESEISVPFQSQSQEQQQKPGTCRISSEEVRSKPTLRSGDLIDYLWKHSPAIRTVQALEKANFYTPNDDFQSMLFSKFMRSSKLEQFMGQVSDPTPHKHHATTQTNILRPANIATFEEDMHFSRDSRDSSTIQSDIIHQSIESLSNAFDVDSILSDAFVDIEFTEACAPLIVSHDSASTCPSIASSQITYAPLKLPVDSASKWKPKWQRISRSVRRKSCCGTPSSHSSEGSTTDHCHDLPNFTTAIDSLIVFTKARDEL</sequence>
<evidence type="ECO:0000256" key="1">
    <source>
        <dbReference type="ARBA" id="ARBA00004141"/>
    </source>
</evidence>
<dbReference type="InterPro" id="IPR003280">
    <property type="entry name" value="2pore_dom_K_chnl"/>
</dbReference>
<evidence type="ECO:0000256" key="7">
    <source>
        <dbReference type="ARBA" id="ARBA00023303"/>
    </source>
</evidence>
<dbReference type="SUPFAM" id="SSF81324">
    <property type="entry name" value="Voltage-gated potassium channels"/>
    <property type="match status" value="2"/>
</dbReference>
<evidence type="ECO:0000256" key="2">
    <source>
        <dbReference type="ARBA" id="ARBA00022448"/>
    </source>
</evidence>
<dbReference type="STRING" id="6277.A0A498SNG4"/>
<feature type="domain" description="Potassium channel" evidence="11">
    <location>
        <begin position="117"/>
        <end position="177"/>
    </location>
</feature>
<dbReference type="AlphaFoldDB" id="A0A498SNG4"/>
<dbReference type="Pfam" id="PF07885">
    <property type="entry name" value="Ion_trans_2"/>
    <property type="match status" value="2"/>
</dbReference>
<name>A0A498SNG4_ACAVI</name>
<feature type="domain" description="Potassium channel" evidence="11">
    <location>
        <begin position="259"/>
        <end position="333"/>
    </location>
</feature>
<dbReference type="GO" id="GO:0030322">
    <property type="term" value="P:stabilization of membrane potential"/>
    <property type="evidence" value="ECO:0007669"/>
    <property type="project" value="TreeGrafter"/>
</dbReference>
<evidence type="ECO:0000256" key="8">
    <source>
        <dbReference type="RuleBase" id="RU003857"/>
    </source>
</evidence>
<feature type="transmembrane region" description="Helical" evidence="10">
    <location>
        <begin position="307"/>
        <end position="332"/>
    </location>
</feature>
<feature type="transmembrane region" description="Helical" evidence="10">
    <location>
        <begin position="250"/>
        <end position="274"/>
    </location>
</feature>
<keyword evidence="7 8" id="KW-0407">Ion channel</keyword>
<evidence type="ECO:0000256" key="3">
    <source>
        <dbReference type="ARBA" id="ARBA00022692"/>
    </source>
</evidence>
<accession>A0A498SNG4</accession>
<evidence type="ECO:0000256" key="6">
    <source>
        <dbReference type="ARBA" id="ARBA00023136"/>
    </source>
</evidence>
<dbReference type="GO" id="GO:0005886">
    <property type="term" value="C:plasma membrane"/>
    <property type="evidence" value="ECO:0007669"/>
    <property type="project" value="TreeGrafter"/>
</dbReference>
<dbReference type="GO" id="GO:0015271">
    <property type="term" value="F:outward rectifier potassium channel activity"/>
    <property type="evidence" value="ECO:0007669"/>
    <property type="project" value="TreeGrafter"/>
</dbReference>
<comment type="subcellular location">
    <subcellularLocation>
        <location evidence="1">Membrane</location>
        <topology evidence="1">Multi-pass membrane protein</topology>
    </subcellularLocation>
</comment>
<dbReference type="Proteomes" id="UP000276991">
    <property type="component" value="Unassembled WGS sequence"/>
</dbReference>
<keyword evidence="4 10" id="KW-1133">Transmembrane helix</keyword>
<feature type="region of interest" description="Disordered" evidence="9">
    <location>
        <begin position="442"/>
        <end position="469"/>
    </location>
</feature>
<gene>
    <name evidence="12" type="ORF">NAV_LOCUS6280</name>
</gene>
<evidence type="ECO:0000259" key="11">
    <source>
        <dbReference type="Pfam" id="PF07885"/>
    </source>
</evidence>
<keyword evidence="6 10" id="KW-0472">Membrane</keyword>
<dbReference type="PANTHER" id="PTHR11003:SF334">
    <property type="entry name" value="FI03418P"/>
    <property type="match status" value="1"/>
</dbReference>
<evidence type="ECO:0000256" key="4">
    <source>
        <dbReference type="ARBA" id="ARBA00022989"/>
    </source>
</evidence>
<evidence type="ECO:0000256" key="9">
    <source>
        <dbReference type="SAM" id="MobiDB-lite"/>
    </source>
</evidence>